<keyword evidence="2" id="KW-1185">Reference proteome</keyword>
<evidence type="ECO:0000313" key="2">
    <source>
        <dbReference type="Proteomes" id="UP001054945"/>
    </source>
</evidence>
<evidence type="ECO:0000313" key="1">
    <source>
        <dbReference type="EMBL" id="GIX69129.1"/>
    </source>
</evidence>
<dbReference type="Proteomes" id="UP001054945">
    <property type="component" value="Unassembled WGS sequence"/>
</dbReference>
<comment type="caution">
    <text evidence="1">The sequence shown here is derived from an EMBL/GenBank/DDBJ whole genome shotgun (WGS) entry which is preliminary data.</text>
</comment>
<dbReference type="EMBL" id="BPLR01002019">
    <property type="protein sequence ID" value="GIX69129.1"/>
    <property type="molecule type" value="Genomic_DNA"/>
</dbReference>
<dbReference type="AlphaFoldDB" id="A0AAV4M9V6"/>
<reference evidence="1 2" key="1">
    <citation type="submission" date="2021-06" db="EMBL/GenBank/DDBJ databases">
        <title>Caerostris extrusa draft genome.</title>
        <authorList>
            <person name="Kono N."/>
            <person name="Arakawa K."/>
        </authorList>
    </citation>
    <scope>NUCLEOTIDE SEQUENCE [LARGE SCALE GENOMIC DNA]</scope>
</reference>
<accession>A0AAV4M9V6</accession>
<name>A0AAV4M9V6_CAEEX</name>
<proteinExistence type="predicted"/>
<gene>
    <name evidence="1" type="ORF">CEXT_143141</name>
</gene>
<sequence>MFIDLNKKEIMRKKSQYLREDALSFLYQCNFSSGLVYEAIENTNYGWIPPETANACLPDLKLAENTATKNPSAPSVLKRDIE</sequence>
<protein>
    <submittedName>
        <fullName evidence="1">Uncharacterized protein</fullName>
    </submittedName>
</protein>
<organism evidence="1 2">
    <name type="scientific">Caerostris extrusa</name>
    <name type="common">Bark spider</name>
    <name type="synonym">Caerostris bankana</name>
    <dbReference type="NCBI Taxonomy" id="172846"/>
    <lineage>
        <taxon>Eukaryota</taxon>
        <taxon>Metazoa</taxon>
        <taxon>Ecdysozoa</taxon>
        <taxon>Arthropoda</taxon>
        <taxon>Chelicerata</taxon>
        <taxon>Arachnida</taxon>
        <taxon>Araneae</taxon>
        <taxon>Araneomorphae</taxon>
        <taxon>Entelegynae</taxon>
        <taxon>Araneoidea</taxon>
        <taxon>Araneidae</taxon>
        <taxon>Caerostris</taxon>
    </lineage>
</organism>